<dbReference type="SUPFAM" id="SSF53098">
    <property type="entry name" value="Ribonuclease H-like"/>
    <property type="match status" value="1"/>
</dbReference>
<dbReference type="InterPro" id="IPR012337">
    <property type="entry name" value="RNaseH-like_sf"/>
</dbReference>
<dbReference type="PANTHER" id="PTHR23272">
    <property type="entry name" value="BED FINGER-RELATED"/>
    <property type="match status" value="1"/>
</dbReference>
<name>W1P4C8_AMBTC</name>
<gene>
    <name evidence="1" type="ORF">AMTR_s00086p00057580</name>
</gene>
<keyword evidence="2" id="KW-1185">Reference proteome</keyword>
<accession>W1P4C8</accession>
<evidence type="ECO:0000313" key="1">
    <source>
        <dbReference type="EMBL" id="ERN02768.1"/>
    </source>
</evidence>
<dbReference type="HOGENOM" id="CLU_143824_0_0_1"/>
<dbReference type="eggNOG" id="KOG1121">
    <property type="taxonomic scope" value="Eukaryota"/>
</dbReference>
<sequence>VKASPSRMQIFNEIAQQLRVPSKKGLVLDILTRWNSTFDMLQSTLTYKEVFARYADSQHYITAPSVDDWNKTEEIYKFFKVFKETTNLFYGSKYPTSHAYFSKVWGIQDMLMEEANSQDETIAS</sequence>
<dbReference type="PANTHER" id="PTHR23272:SF161">
    <property type="entry name" value="ZINC FINGER BED DOMAIN-CONTAINING PROTEIN RICESLEEPER 1-LIKE"/>
    <property type="match status" value="1"/>
</dbReference>
<reference evidence="2" key="1">
    <citation type="journal article" date="2013" name="Science">
        <title>The Amborella genome and the evolution of flowering plants.</title>
        <authorList>
            <consortium name="Amborella Genome Project"/>
        </authorList>
    </citation>
    <scope>NUCLEOTIDE SEQUENCE [LARGE SCALE GENOMIC DNA]</scope>
</reference>
<dbReference type="AlphaFoldDB" id="W1P4C8"/>
<dbReference type="Gramene" id="ERN02768">
    <property type="protein sequence ID" value="ERN02768"/>
    <property type="gene ID" value="AMTR_s00086p00057580"/>
</dbReference>
<evidence type="ECO:0000313" key="2">
    <source>
        <dbReference type="Proteomes" id="UP000017836"/>
    </source>
</evidence>
<dbReference type="OMA" id="NCLICNG"/>
<evidence type="ECO:0008006" key="3">
    <source>
        <dbReference type="Google" id="ProtNLM"/>
    </source>
</evidence>
<dbReference type="Proteomes" id="UP000017836">
    <property type="component" value="Unassembled WGS sequence"/>
</dbReference>
<organism evidence="1 2">
    <name type="scientific">Amborella trichopoda</name>
    <dbReference type="NCBI Taxonomy" id="13333"/>
    <lineage>
        <taxon>Eukaryota</taxon>
        <taxon>Viridiplantae</taxon>
        <taxon>Streptophyta</taxon>
        <taxon>Embryophyta</taxon>
        <taxon>Tracheophyta</taxon>
        <taxon>Spermatophyta</taxon>
        <taxon>Magnoliopsida</taxon>
        <taxon>Amborellales</taxon>
        <taxon>Amborellaceae</taxon>
        <taxon>Amborella</taxon>
    </lineage>
</organism>
<protein>
    <recommendedName>
        <fullName evidence="3">hAT-like transposase RNase-H fold domain-containing protein</fullName>
    </recommendedName>
</protein>
<feature type="non-terminal residue" evidence="1">
    <location>
        <position position="1"/>
    </location>
</feature>
<proteinExistence type="predicted"/>
<dbReference type="EMBL" id="KI394485">
    <property type="protein sequence ID" value="ERN02768.1"/>
    <property type="molecule type" value="Genomic_DNA"/>
</dbReference>
<feature type="non-terminal residue" evidence="1">
    <location>
        <position position="124"/>
    </location>
</feature>